<evidence type="ECO:0000256" key="1">
    <source>
        <dbReference type="ARBA" id="ARBA00004162"/>
    </source>
</evidence>
<evidence type="ECO:0000313" key="10">
    <source>
        <dbReference type="Proteomes" id="UP000230069"/>
    </source>
</evidence>
<reference evidence="9 10" key="1">
    <citation type="submission" date="2017-09" db="EMBL/GenBank/DDBJ databases">
        <title>WGS assembly of Aquilegia coerulea Goldsmith.</title>
        <authorList>
            <person name="Hodges S."/>
            <person name="Kramer E."/>
            <person name="Nordborg M."/>
            <person name="Tomkins J."/>
            <person name="Borevitz J."/>
            <person name="Derieg N."/>
            <person name="Yan J."/>
            <person name="Mihaltcheva S."/>
            <person name="Hayes R.D."/>
            <person name="Rokhsar D."/>
        </authorList>
    </citation>
    <scope>NUCLEOTIDE SEQUENCE [LARGE SCALE GENOMIC DNA]</scope>
    <source>
        <strain evidence="10">cv. Goldsmith</strain>
    </source>
</reference>
<feature type="domain" description="SHSP" evidence="8">
    <location>
        <begin position="22"/>
        <end position="142"/>
    </location>
</feature>
<dbReference type="PROSITE" id="PS01031">
    <property type="entry name" value="SHSP"/>
    <property type="match status" value="1"/>
</dbReference>
<dbReference type="GO" id="GO:0006952">
    <property type="term" value="P:defense response"/>
    <property type="evidence" value="ECO:0007669"/>
    <property type="project" value="UniProtKB-KW"/>
</dbReference>
<keyword evidence="7" id="KW-1133">Transmembrane helix</keyword>
<keyword evidence="2" id="KW-1003">Cell membrane</keyword>
<dbReference type="EMBL" id="KZ305040">
    <property type="protein sequence ID" value="PIA41143.1"/>
    <property type="molecule type" value="Genomic_DNA"/>
</dbReference>
<name>A0A2G5DCC9_AQUCA</name>
<accession>A0A2G5DCC9</accession>
<dbReference type="InParanoid" id="A0A2G5DCC9"/>
<dbReference type="GO" id="GO:0034605">
    <property type="term" value="P:cellular response to heat"/>
    <property type="evidence" value="ECO:0007669"/>
    <property type="project" value="TreeGrafter"/>
</dbReference>
<feature type="region of interest" description="Disordered" evidence="6">
    <location>
        <begin position="250"/>
        <end position="306"/>
    </location>
</feature>
<protein>
    <recommendedName>
        <fullName evidence="8">SHSP domain-containing protein</fullName>
    </recommendedName>
</protein>
<dbReference type="InterPro" id="IPR002068">
    <property type="entry name" value="A-crystallin/Hsp20_dom"/>
</dbReference>
<comment type="similarity">
    <text evidence="4 5">Belongs to the small heat shock protein (HSP20) family.</text>
</comment>
<dbReference type="InterPro" id="IPR008978">
    <property type="entry name" value="HSP20-like_chaperone"/>
</dbReference>
<evidence type="ECO:0000256" key="2">
    <source>
        <dbReference type="ARBA" id="ARBA00022475"/>
    </source>
</evidence>
<dbReference type="Gene3D" id="2.60.40.790">
    <property type="match status" value="1"/>
</dbReference>
<keyword evidence="7" id="KW-0472">Membrane</keyword>
<dbReference type="Pfam" id="PF00011">
    <property type="entry name" value="HSP20"/>
    <property type="match status" value="1"/>
</dbReference>
<organism evidence="9 10">
    <name type="scientific">Aquilegia coerulea</name>
    <name type="common">Rocky mountain columbine</name>
    <dbReference type="NCBI Taxonomy" id="218851"/>
    <lineage>
        <taxon>Eukaryota</taxon>
        <taxon>Viridiplantae</taxon>
        <taxon>Streptophyta</taxon>
        <taxon>Embryophyta</taxon>
        <taxon>Tracheophyta</taxon>
        <taxon>Spermatophyta</taxon>
        <taxon>Magnoliopsida</taxon>
        <taxon>Ranunculales</taxon>
        <taxon>Ranunculaceae</taxon>
        <taxon>Thalictroideae</taxon>
        <taxon>Aquilegia</taxon>
    </lineage>
</organism>
<dbReference type="PANTHER" id="PTHR43670:SF34">
    <property type="entry name" value="HSP20-LIKE CHAPERONES SUPERFAMILY PROTEIN"/>
    <property type="match status" value="1"/>
</dbReference>
<evidence type="ECO:0000256" key="3">
    <source>
        <dbReference type="ARBA" id="ARBA00022821"/>
    </source>
</evidence>
<feature type="transmembrane region" description="Helical" evidence="7">
    <location>
        <begin position="384"/>
        <end position="402"/>
    </location>
</feature>
<sequence length="410" mass="46736">MELEVGIKIIKTKENLTSTDIRIAKDRAGPVFFSRETENMFVLTVHLKGFKRERIKIDISEDKTRISLSGEKPVQEMVMKRWIMTKKEVEIKGFRKVFKIPEGVIVDKIKAKYNEKDAILAIFMPKLTAGIRGIGIEEVKEQGNEAESSETIIAAAPPVPAAEVSEALQPELKQPDITEDREEVEETKLKSPEIERETITPTGSIEFPLAAEPVGETIQPNEVQPEEIQHEQPLILPDEPQHEEIAEAENTMHEQQSEEPMKVEPEHRDIQNGDLHPEEFTQEKKEENKEPEPPETEALQDQSPETNEAMELKLDGKAQKEEKLDEDHLETVKQTEIQDEKNVVDQIGPTEEADVIEAERENRDERNKVEGTIRRKYRLCGPCIFAGSAFIGFLVVLVMQLMKNHKNSKK</sequence>
<evidence type="ECO:0000313" key="9">
    <source>
        <dbReference type="EMBL" id="PIA41143.1"/>
    </source>
</evidence>
<evidence type="ECO:0000256" key="5">
    <source>
        <dbReference type="RuleBase" id="RU003616"/>
    </source>
</evidence>
<dbReference type="AlphaFoldDB" id="A0A2G5DCC9"/>
<dbReference type="OrthoDB" id="1920188at2759"/>
<keyword evidence="3" id="KW-0611">Plant defense</keyword>
<proteinExistence type="inferred from homology"/>
<evidence type="ECO:0000256" key="7">
    <source>
        <dbReference type="SAM" id="Phobius"/>
    </source>
</evidence>
<comment type="subcellular location">
    <subcellularLocation>
        <location evidence="1">Cell membrane</location>
        <topology evidence="1">Single-pass membrane protein</topology>
    </subcellularLocation>
</comment>
<dbReference type="CDD" id="cd06464">
    <property type="entry name" value="ACD_sHsps-like"/>
    <property type="match status" value="1"/>
</dbReference>
<dbReference type="Proteomes" id="UP000230069">
    <property type="component" value="Unassembled WGS sequence"/>
</dbReference>
<dbReference type="GO" id="GO:0005886">
    <property type="term" value="C:plasma membrane"/>
    <property type="evidence" value="ECO:0007669"/>
    <property type="project" value="UniProtKB-SubCell"/>
</dbReference>
<keyword evidence="7" id="KW-0812">Transmembrane</keyword>
<keyword evidence="10" id="KW-1185">Reference proteome</keyword>
<evidence type="ECO:0000256" key="6">
    <source>
        <dbReference type="SAM" id="MobiDB-lite"/>
    </source>
</evidence>
<dbReference type="SUPFAM" id="SSF49764">
    <property type="entry name" value="HSP20-like chaperones"/>
    <property type="match status" value="1"/>
</dbReference>
<feature type="compositionally biased region" description="Basic and acidic residues" evidence="6">
    <location>
        <begin position="250"/>
        <end position="292"/>
    </location>
</feature>
<evidence type="ECO:0000256" key="4">
    <source>
        <dbReference type="PROSITE-ProRule" id="PRU00285"/>
    </source>
</evidence>
<dbReference type="STRING" id="218851.A0A2G5DCC9"/>
<gene>
    <name evidence="9" type="ORF">AQUCO_02300146v1</name>
</gene>
<evidence type="ECO:0000259" key="8">
    <source>
        <dbReference type="PROSITE" id="PS01031"/>
    </source>
</evidence>
<dbReference type="PANTHER" id="PTHR43670">
    <property type="entry name" value="HEAT SHOCK PROTEIN 26"/>
    <property type="match status" value="1"/>
</dbReference>